<feature type="non-terminal residue" evidence="1">
    <location>
        <position position="273"/>
    </location>
</feature>
<protein>
    <submittedName>
        <fullName evidence="1">Uncharacterized protein</fullName>
    </submittedName>
</protein>
<sequence>KSLEVEVIDGLPIMIPYYLTNNDMKNESNLRQAWMSVENYKTITFYKIKVLPYDTPETLFVEGGNFYLNFDFNIDKKINFSKVIVEPAVVFGSATDLTYPENFFEEKFSIPEKQVNAGITPCGFGYKKITLGSGETNTTYTLIGSADKYERLTRFAHHVLSEKYIIDKIDENKKLIESLKYPIFCSSSFREFDLYCGQTFMDNFLRGGYPVELGNSKHVFYVYSRKHGDLEREYNFFQIDATNFSQGNSNFRDVNQNRRNDVSFFPFKGRIQA</sequence>
<proteinExistence type="predicted"/>
<reference evidence="1" key="1">
    <citation type="journal article" date="2014" name="Front. Microbiol.">
        <title>High frequency of phylogenetically diverse reductive dehalogenase-homologous genes in deep subseafloor sedimentary metagenomes.</title>
        <authorList>
            <person name="Kawai M."/>
            <person name="Futagami T."/>
            <person name="Toyoda A."/>
            <person name="Takaki Y."/>
            <person name="Nishi S."/>
            <person name="Hori S."/>
            <person name="Arai W."/>
            <person name="Tsubouchi T."/>
            <person name="Morono Y."/>
            <person name="Uchiyama I."/>
            <person name="Ito T."/>
            <person name="Fujiyama A."/>
            <person name="Inagaki F."/>
            <person name="Takami H."/>
        </authorList>
    </citation>
    <scope>NUCLEOTIDE SEQUENCE</scope>
    <source>
        <strain evidence="1">Expedition CK06-06</strain>
    </source>
</reference>
<dbReference type="EMBL" id="BARV01021015">
    <property type="protein sequence ID" value="GAI19356.1"/>
    <property type="molecule type" value="Genomic_DNA"/>
</dbReference>
<comment type="caution">
    <text evidence="1">The sequence shown here is derived from an EMBL/GenBank/DDBJ whole genome shotgun (WGS) entry which is preliminary data.</text>
</comment>
<gene>
    <name evidence="1" type="ORF">S06H3_34919</name>
</gene>
<organism evidence="1">
    <name type="scientific">marine sediment metagenome</name>
    <dbReference type="NCBI Taxonomy" id="412755"/>
    <lineage>
        <taxon>unclassified sequences</taxon>
        <taxon>metagenomes</taxon>
        <taxon>ecological metagenomes</taxon>
    </lineage>
</organism>
<name>X1MMS3_9ZZZZ</name>
<feature type="non-terminal residue" evidence="1">
    <location>
        <position position="1"/>
    </location>
</feature>
<dbReference type="AlphaFoldDB" id="X1MMS3"/>
<evidence type="ECO:0000313" key="1">
    <source>
        <dbReference type="EMBL" id="GAI19356.1"/>
    </source>
</evidence>
<accession>X1MMS3</accession>